<dbReference type="GO" id="GO:0003682">
    <property type="term" value="F:chromatin binding"/>
    <property type="evidence" value="ECO:0007669"/>
    <property type="project" value="TreeGrafter"/>
</dbReference>
<feature type="compositionally biased region" description="Basic and acidic residues" evidence="3">
    <location>
        <begin position="347"/>
        <end position="356"/>
    </location>
</feature>
<dbReference type="SUPFAM" id="SSF82199">
    <property type="entry name" value="SET domain"/>
    <property type="match status" value="1"/>
</dbReference>
<proteinExistence type="predicted"/>
<feature type="compositionally biased region" description="Polar residues" evidence="3">
    <location>
        <begin position="329"/>
        <end position="339"/>
    </location>
</feature>
<organism evidence="5 6">
    <name type="scientific">Papaver somniferum</name>
    <name type="common">Opium poppy</name>
    <dbReference type="NCBI Taxonomy" id="3469"/>
    <lineage>
        <taxon>Eukaryota</taxon>
        <taxon>Viridiplantae</taxon>
        <taxon>Streptophyta</taxon>
        <taxon>Embryophyta</taxon>
        <taxon>Tracheophyta</taxon>
        <taxon>Spermatophyta</taxon>
        <taxon>Magnoliopsida</taxon>
        <taxon>Ranunculales</taxon>
        <taxon>Papaveraceae</taxon>
        <taxon>Papaveroideae</taxon>
        <taxon>Papaver</taxon>
    </lineage>
</organism>
<evidence type="ECO:0000256" key="2">
    <source>
        <dbReference type="ARBA" id="ARBA00023163"/>
    </source>
</evidence>
<name>A0A4Y7IDF9_PAPSO</name>
<gene>
    <name evidence="5" type="ORF">C5167_039922</name>
</gene>
<feature type="region of interest" description="Disordered" evidence="3">
    <location>
        <begin position="306"/>
        <end position="424"/>
    </location>
</feature>
<feature type="compositionally biased region" description="Low complexity" evidence="3">
    <location>
        <begin position="385"/>
        <end position="395"/>
    </location>
</feature>
<dbReference type="STRING" id="3469.A0A4Y7IDF9"/>
<dbReference type="GO" id="GO:0046976">
    <property type="term" value="F:histone H3K27 methyltransferase activity"/>
    <property type="evidence" value="ECO:0007669"/>
    <property type="project" value="TreeGrafter"/>
</dbReference>
<sequence>MDITTTQTMNGVKMSAQNSGRDIQLVLESLKKQVAIDRCVLVKKKMEENRQKLIGITKHVHSATKMRMSNTICADNCVDLLTKRQQDALCTLNGAKEDHEESNARSIVPIGNSSGVKNFAHPVTLAKVSKIPPYTTWVFLKRNQRMTEDQSVVGRRRIYYDQIGGEALIASDSEEEEVGDEEDQKEFSDAEDFILRNAIQQVGLSVDVLNSLAKCFSRRPSDIKADLKDETKIEDIFCDKDLDAALDSFDNLFCRRCLVFDCRLHGCSQDLVFPAEKQLPWAPPDSETTLNSESVASGSCSAPGGFEDKAIASSGSGGHQTSRGKKTKSNQSDHTSNARNILDISELDIRSQEEKFSTQQSSPPNKRVAGHIVSSMQKRRKKLSASDSDSVADGSPWIKDRKLRSSSRKDNEDQNETLPVEAQQEPCHKMIKDYLVECNDDTSRVDELADENMDKPWSTFEKCLYSKGLDMFGKNSCLIARNLLVGMKTCAEVFQYMSYTKNKLCHRAEGSNSAEGQTQGDHNDTTGRTGSRFMRRKGKVRRVNLIPVTANLLVESNVRAIWVEPAVRNIVGVLRLARIALEVAIVLKVNAEADSAHALLQIENVIQMFVGIVGCGDGTLGGPPQRGDNYECRNMKLLLKQQQRVLLGRSDVSGWGAFLKNGVNKNEYLGEYTGELISHREADKLGKIYDLENSAASWAKKPEILGSKKVEVASSIGRAKKRA</sequence>
<dbReference type="Gramene" id="RZC46967">
    <property type="protein sequence ID" value="RZC46967"/>
    <property type="gene ID" value="C5167_039922"/>
</dbReference>
<dbReference type="PANTHER" id="PTHR45747">
    <property type="entry name" value="HISTONE-LYSINE N-METHYLTRANSFERASE E(Z)"/>
    <property type="match status" value="1"/>
</dbReference>
<evidence type="ECO:0000313" key="6">
    <source>
        <dbReference type="Proteomes" id="UP000316621"/>
    </source>
</evidence>
<evidence type="ECO:0000256" key="3">
    <source>
        <dbReference type="SAM" id="MobiDB-lite"/>
    </source>
</evidence>
<evidence type="ECO:0000259" key="4">
    <source>
        <dbReference type="Pfam" id="PF25996"/>
    </source>
</evidence>
<keyword evidence="2" id="KW-0804">Transcription</keyword>
<dbReference type="EMBL" id="CM010715">
    <property type="protein sequence ID" value="RZC46967.1"/>
    <property type="molecule type" value="Genomic_DNA"/>
</dbReference>
<dbReference type="GO" id="GO:0005634">
    <property type="term" value="C:nucleus"/>
    <property type="evidence" value="ECO:0007669"/>
    <property type="project" value="TreeGrafter"/>
</dbReference>
<dbReference type="OMA" id="ETRIGIC"/>
<dbReference type="InterPro" id="IPR045318">
    <property type="entry name" value="EZH1/2-like"/>
</dbReference>
<evidence type="ECO:0000256" key="1">
    <source>
        <dbReference type="ARBA" id="ARBA00023015"/>
    </source>
</evidence>
<dbReference type="Pfam" id="PF25996">
    <property type="entry name" value="HTH_CLF_N"/>
    <property type="match status" value="1"/>
</dbReference>
<accession>A0A4Y7IDF9</accession>
<evidence type="ECO:0000313" key="5">
    <source>
        <dbReference type="EMBL" id="RZC46967.1"/>
    </source>
</evidence>
<feature type="compositionally biased region" description="Polar residues" evidence="3">
    <location>
        <begin position="510"/>
        <end position="520"/>
    </location>
</feature>
<dbReference type="Gene3D" id="2.170.270.10">
    <property type="entry name" value="SET domain"/>
    <property type="match status" value="1"/>
</dbReference>
<keyword evidence="6" id="KW-1185">Reference proteome</keyword>
<dbReference type="Proteomes" id="UP000316621">
    <property type="component" value="Chromosome 1"/>
</dbReference>
<dbReference type="InterPro" id="IPR046341">
    <property type="entry name" value="SET_dom_sf"/>
</dbReference>
<dbReference type="AlphaFoldDB" id="A0A4Y7IDF9"/>
<dbReference type="PANTHER" id="PTHR45747:SF4">
    <property type="entry name" value="HISTONE-LYSINE N-METHYLTRANSFERASE E(Z)"/>
    <property type="match status" value="1"/>
</dbReference>
<feature type="region of interest" description="Disordered" evidence="3">
    <location>
        <begin position="510"/>
        <end position="531"/>
    </location>
</feature>
<reference evidence="5 6" key="1">
    <citation type="journal article" date="2018" name="Science">
        <title>The opium poppy genome and morphinan production.</title>
        <authorList>
            <person name="Guo L."/>
            <person name="Winzer T."/>
            <person name="Yang X."/>
            <person name="Li Y."/>
            <person name="Ning Z."/>
            <person name="He Z."/>
            <person name="Teodor R."/>
            <person name="Lu Y."/>
            <person name="Bowser T.A."/>
            <person name="Graham I.A."/>
            <person name="Ye K."/>
        </authorList>
    </citation>
    <scope>NUCLEOTIDE SEQUENCE [LARGE SCALE GENOMIC DNA]</scope>
    <source>
        <strain evidence="6">cv. HN1</strain>
        <tissue evidence="5">Leaves</tissue>
    </source>
</reference>
<keyword evidence="1" id="KW-0805">Transcription regulation</keyword>
<dbReference type="InterPro" id="IPR058609">
    <property type="entry name" value="HTH_CLF-like"/>
</dbReference>
<protein>
    <recommendedName>
        <fullName evidence="4">Histone-lysine N-methyltransferase CLF-like HTH domain-containing protein</fullName>
    </recommendedName>
</protein>
<dbReference type="GO" id="GO:0031507">
    <property type="term" value="P:heterochromatin formation"/>
    <property type="evidence" value="ECO:0007669"/>
    <property type="project" value="TreeGrafter"/>
</dbReference>
<feature type="domain" description="Histone-lysine N-methyltransferase CLF-like HTH" evidence="4">
    <location>
        <begin position="187"/>
        <end position="225"/>
    </location>
</feature>